<feature type="region of interest" description="Disordered" evidence="1">
    <location>
        <begin position="489"/>
        <end position="509"/>
    </location>
</feature>
<reference evidence="2" key="1">
    <citation type="submission" date="2024-06" db="EMBL/GenBank/DDBJ databases">
        <authorList>
            <person name="Liu X."/>
            <person name="Lenzi L."/>
            <person name="Haldenby T S."/>
            <person name="Uol C."/>
        </authorList>
    </citation>
    <scope>NUCLEOTIDE SEQUENCE</scope>
</reference>
<feature type="region of interest" description="Disordered" evidence="1">
    <location>
        <begin position="1"/>
        <end position="20"/>
    </location>
</feature>
<gene>
    <name evidence="2" type="ORF">CDAUBV1_LOCUS4218</name>
</gene>
<dbReference type="EMBL" id="CAXLJL010000101">
    <property type="protein sequence ID" value="CAL5131710.1"/>
    <property type="molecule type" value="Genomic_DNA"/>
</dbReference>
<dbReference type="AlphaFoldDB" id="A0AAV2T4R4"/>
<feature type="compositionally biased region" description="Basic and acidic residues" evidence="1">
    <location>
        <begin position="1"/>
        <end position="14"/>
    </location>
</feature>
<sequence length="795" mass="88517">MDRYWTLRTSESKNPKKHGHFPRDTRAILCPVPEKACIPGRSLVSVLCEPISVAHYELKEIRPPAELQCIIQTRAADIIIGYSGNLRQHLAPLRNVEEIWSHINQSTSQTTPSNISTSVVNKNASIIIAGDNFLVDEFVLSANGGVPEIQDDSEEVFFSQFQEPDTSDTYWTAQNIKTLSSYSIDPSENDTTSSKLEPQGSGLRHVNSGPLKGEDPTLHSAPLCVKSGNVLKTKFKDGKNEEMSEPPSQLPCPKYTLIRRRSGGSKILGKILHKESDEHIPINLRKVHGNATLSKCTPKIDLLEYDTAEEWMPRLRTENIVDESYLQSGENEESFVHSLQPSTEFHNQTKRTKLLPAEEKKCCQEYLTCIENGKERLYITHDDEKTNNATDFNECPCLTLPSKPTCKLRCGQLNDINEESVLFLQNSASDSEAVIGPRHSNVKNMHATPADDGSRLLPVIVQSQSSEYGSDIVDDATPPVQVLVVQRESMRASRGQDGSENTRTATKQRKSSILSMCGIQADDEELQTILDVPTEFTTAELYCLRGKKKSLSNDRDVFTLSSKPSCGEQGIRRSSILRNPDDTNTGTRLSWAGPIKEDFGEISNDKSPNHRSSRPSLTINERRSNFATNTRLAESSVSSDDNQLSLSLITNDTITDISRAMSLTGYRHHTSSEAYECLNRAIDSGNSLTEAIPRTSQNKEPIHRLTSKGSFDVTAPVIISRKPQEGNCRITPALHRCVCGRKDNVMPYRRTVSPDPSGFVSLMRGIALKRINKKSERFTCSVPGTSSFFEPSFRR</sequence>
<dbReference type="Proteomes" id="UP001497525">
    <property type="component" value="Unassembled WGS sequence"/>
</dbReference>
<feature type="compositionally biased region" description="Basic and acidic residues" evidence="1">
    <location>
        <begin position="599"/>
        <end position="608"/>
    </location>
</feature>
<feature type="compositionally biased region" description="Polar residues" evidence="1">
    <location>
        <begin position="496"/>
        <end position="505"/>
    </location>
</feature>
<name>A0AAV2T4R4_CALDB</name>
<comment type="caution">
    <text evidence="2">The sequence shown here is derived from an EMBL/GenBank/DDBJ whole genome shotgun (WGS) entry which is preliminary data.</text>
</comment>
<feature type="region of interest" description="Disordered" evidence="1">
    <location>
        <begin position="599"/>
        <end position="622"/>
    </location>
</feature>
<feature type="compositionally biased region" description="Polar residues" evidence="1">
    <location>
        <begin position="182"/>
        <end position="196"/>
    </location>
</feature>
<evidence type="ECO:0000256" key="1">
    <source>
        <dbReference type="SAM" id="MobiDB-lite"/>
    </source>
</evidence>
<evidence type="ECO:0000313" key="2">
    <source>
        <dbReference type="EMBL" id="CAL5131710.1"/>
    </source>
</evidence>
<feature type="region of interest" description="Disordered" evidence="1">
    <location>
        <begin position="182"/>
        <end position="212"/>
    </location>
</feature>
<protein>
    <submittedName>
        <fullName evidence="2">Uncharacterized protein</fullName>
    </submittedName>
</protein>
<proteinExistence type="predicted"/>
<accession>A0AAV2T4R4</accession>
<organism evidence="2 3">
    <name type="scientific">Calicophoron daubneyi</name>
    <name type="common">Rumen fluke</name>
    <name type="synonym">Paramphistomum daubneyi</name>
    <dbReference type="NCBI Taxonomy" id="300641"/>
    <lineage>
        <taxon>Eukaryota</taxon>
        <taxon>Metazoa</taxon>
        <taxon>Spiralia</taxon>
        <taxon>Lophotrochozoa</taxon>
        <taxon>Platyhelminthes</taxon>
        <taxon>Trematoda</taxon>
        <taxon>Digenea</taxon>
        <taxon>Plagiorchiida</taxon>
        <taxon>Pronocephalata</taxon>
        <taxon>Paramphistomoidea</taxon>
        <taxon>Paramphistomidae</taxon>
        <taxon>Calicophoron</taxon>
    </lineage>
</organism>
<evidence type="ECO:0000313" key="3">
    <source>
        <dbReference type="Proteomes" id="UP001497525"/>
    </source>
</evidence>